<name>A0A482VQ26_ASBVE</name>
<keyword evidence="2" id="KW-1185">Reference proteome</keyword>
<dbReference type="AlphaFoldDB" id="A0A482VQ26"/>
<dbReference type="EMBL" id="QDEB01076459">
    <property type="protein sequence ID" value="RZC34826.1"/>
    <property type="molecule type" value="Genomic_DNA"/>
</dbReference>
<protein>
    <submittedName>
        <fullName evidence="1">Uncharacterized protein</fullName>
    </submittedName>
</protein>
<reference evidence="1 2" key="1">
    <citation type="submission" date="2017-03" db="EMBL/GenBank/DDBJ databases">
        <title>Genome of the blue death feigning beetle - Asbolus verrucosus.</title>
        <authorList>
            <person name="Rider S.D."/>
        </authorList>
    </citation>
    <scope>NUCLEOTIDE SEQUENCE [LARGE SCALE GENOMIC DNA]</scope>
    <source>
        <strain evidence="1">Butters</strain>
        <tissue evidence="1">Head and leg muscle</tissue>
    </source>
</reference>
<sequence>MVITLKEKSFVVKSYFRKARKENNKWTYSIPDCVEEFREKFPGTIFQYQDFVH</sequence>
<dbReference type="Proteomes" id="UP000292052">
    <property type="component" value="Unassembled WGS sequence"/>
</dbReference>
<accession>A0A482VQ26</accession>
<comment type="caution">
    <text evidence="1">The sequence shown here is derived from an EMBL/GenBank/DDBJ whole genome shotgun (WGS) entry which is preliminary data.</text>
</comment>
<evidence type="ECO:0000313" key="1">
    <source>
        <dbReference type="EMBL" id="RZC34826.1"/>
    </source>
</evidence>
<proteinExistence type="predicted"/>
<organism evidence="1 2">
    <name type="scientific">Asbolus verrucosus</name>
    <name type="common">Desert ironclad beetle</name>
    <dbReference type="NCBI Taxonomy" id="1661398"/>
    <lineage>
        <taxon>Eukaryota</taxon>
        <taxon>Metazoa</taxon>
        <taxon>Ecdysozoa</taxon>
        <taxon>Arthropoda</taxon>
        <taxon>Hexapoda</taxon>
        <taxon>Insecta</taxon>
        <taxon>Pterygota</taxon>
        <taxon>Neoptera</taxon>
        <taxon>Endopterygota</taxon>
        <taxon>Coleoptera</taxon>
        <taxon>Polyphaga</taxon>
        <taxon>Cucujiformia</taxon>
        <taxon>Tenebrionidae</taxon>
        <taxon>Pimeliinae</taxon>
        <taxon>Asbolus</taxon>
    </lineage>
</organism>
<evidence type="ECO:0000313" key="2">
    <source>
        <dbReference type="Proteomes" id="UP000292052"/>
    </source>
</evidence>
<gene>
    <name evidence="1" type="ORF">BDFB_014857</name>
</gene>